<dbReference type="CDD" id="cd00106">
    <property type="entry name" value="KISc"/>
    <property type="match status" value="1"/>
</dbReference>
<dbReference type="GO" id="GO:0003777">
    <property type="term" value="F:microtubule motor activity"/>
    <property type="evidence" value="ECO:0007669"/>
    <property type="project" value="InterPro"/>
</dbReference>
<dbReference type="InterPro" id="IPR001752">
    <property type="entry name" value="Kinesin_motor_dom"/>
</dbReference>
<feature type="region of interest" description="Disordered" evidence="7">
    <location>
        <begin position="1"/>
        <end position="43"/>
    </location>
</feature>
<evidence type="ECO:0000256" key="7">
    <source>
        <dbReference type="SAM" id="MobiDB-lite"/>
    </source>
</evidence>
<keyword evidence="2" id="KW-0963">Cytoplasm</keyword>
<dbReference type="InterPro" id="IPR019821">
    <property type="entry name" value="Kinesin_motor_CS"/>
</dbReference>
<keyword evidence="10" id="KW-1185">Reference proteome</keyword>
<dbReference type="InterPro" id="IPR027417">
    <property type="entry name" value="P-loop_NTPase"/>
</dbReference>
<evidence type="ECO:0000256" key="2">
    <source>
        <dbReference type="ARBA" id="ARBA00022490"/>
    </source>
</evidence>
<comment type="subcellular location">
    <subcellularLocation>
        <location evidence="1">Cytoplasm</location>
    </subcellularLocation>
</comment>
<feature type="region of interest" description="Disordered" evidence="7">
    <location>
        <begin position="1093"/>
        <end position="1122"/>
    </location>
</feature>
<accession>A0A9K3GIA7</accession>
<feature type="compositionally biased region" description="Low complexity" evidence="7">
    <location>
        <begin position="515"/>
        <end position="530"/>
    </location>
</feature>
<dbReference type="PROSITE" id="PS50067">
    <property type="entry name" value="KINESIN_MOTOR_2"/>
    <property type="match status" value="1"/>
</dbReference>
<dbReference type="InterPro" id="IPR002110">
    <property type="entry name" value="Ankyrin_rpt"/>
</dbReference>
<dbReference type="SMART" id="SM00129">
    <property type="entry name" value="KISc"/>
    <property type="match status" value="1"/>
</dbReference>
<feature type="region of interest" description="Disordered" evidence="7">
    <location>
        <begin position="181"/>
        <end position="207"/>
    </location>
</feature>
<name>A0A9K3GIA7_9EUKA</name>
<feature type="binding site" evidence="6">
    <location>
        <begin position="143"/>
        <end position="150"/>
    </location>
    <ligand>
        <name>ATP</name>
        <dbReference type="ChEBI" id="CHEBI:30616"/>
    </ligand>
</feature>
<feature type="region of interest" description="Disordered" evidence="7">
    <location>
        <begin position="1353"/>
        <end position="1390"/>
    </location>
</feature>
<gene>
    <name evidence="9" type="ORF">KIPB_005127</name>
</gene>
<dbReference type="InterPro" id="IPR027640">
    <property type="entry name" value="Kinesin-like_fam"/>
</dbReference>
<evidence type="ECO:0000259" key="8">
    <source>
        <dbReference type="PROSITE" id="PS50067"/>
    </source>
</evidence>
<sequence length="1496" mass="156333">MIGNDWDTQPREVALLGRQGERPTPPRTGEDVGGGRGEGAQGSADFIETTCRIRPLIDMETGMATAVSHSGPSVTVTVQPRSREGGRDGERDAVEADPDTDHSFVFDHVLGPDASQADVFTGSVLPLVRQVQAGYNACVLAYGQTGSGKTHTVLGGDLHSEMGIIPRAVQALLEGTGQTETGDIEEAHPGTPVNRPSAHGPDTVAEGQDRDAYLSVRYLEVYLETIRDLLSPDPSSQPLSLYDDGTGADPVVSCATEVGLDSLPEAMAVLRRGAANRVMGGHAMNSNSSRSHTLFCLTLVQKAPRAMGGVVTSRLYIVDLAGSESVSRTDARGAVRLREARHINKSLLALGNVVSSLVEQQRNPDRTVHIPYRDSKLTRLLSFALGGNSKTHLIVNISPAESNAHESLYSMLFGTRAGSIVLSPYVDTSHTPTMEEVQALLARAHQRLRRYTSAIETLRGMEAEADIEEGEGDDGESQMRSLQRRRDTESLTALPYTSSHPGHQTGDDTSSAGGSPHPTLSPLSHTLSLPAAGGSGMGMRGVSKRAGPGGMSRLGQSPLAGTAYDSDTESEGEGMSDSEGGGGMHRVYRGDSHVGTGHYPPCGSEGDSVSDDTHDGSEASSMFHSPRSDSDSDDGHGADCASDSQTHYRDGIWGEGPDADSVKARALHNHMASVGALSGLRDRSMAVSVPQIEMASVLGPASTTVTGSCDMLSSQTGDALQSIHGERDMLFRCISAGSVSLMCQEVASHPSLLSTRSQAGLTPLMHAIQTGNGDCALALLDMGDGEGEGVCVTDTDPLGMTALHHAMQSVSGSAHGTHRGGATDDTAIDVMDAVVCSLVVRGAEVDAPDNQGHTALYHAVRAGPACIGRGRCLLAVASPSLAATLPLPPPPSPPGPSLLDVAVYHNQTEWLQVLLDSEYTHTHLNRVMTPALVHTCIHTGRDVCLSLVLQHCRAQGAAGREESLLHRVMHTRVTHGSGEGEGVHTPLSALSLACLLGRVECGRVLLSEGVRVGGRIDTDHASPDQRQPAVYPSGGLLPPPPPLPLPCQTVLDLAVVRGGGGERERLEWVGMVLDAAKAETDVDMDMDMDVDMDRGSSRTQTQARGHRQGVARRSVSTGHGVRDRHGSISLDALCHSLSLAVLLSPPHPTPDPASASAAVCQCILDYAVQGFGPAKCIGALTGVYLQCLWGEGAGDTTSDGTYQGIAGVEDTPAMSPGGLSPSSPALSCIAACLAGLVTDLGPRHPAVGRARGVVQRARGGGDCRVSDPTRPLPPALPMLYTALGVGEAEGEAEAGGLYTQGYETETEAGVRELTEYIAAAASCEICQRDPPTLSASLADSPFLLYQPSVSVQAGAEGERGGDTLTSPFTLPSSPSRPTSTPSGTRSKPPPVLPYASVIVTTLPPTLGLPLMTHVMGQGLTREDVAADPSLSHALCTALTTAIVTEDSEYVSGLLSLGASPSLPLSDEAWVGLGLPHTCRSRPPKRIALELGRDHLL</sequence>
<evidence type="ECO:0000256" key="5">
    <source>
        <dbReference type="ARBA" id="ARBA00023054"/>
    </source>
</evidence>
<feature type="compositionally biased region" description="Polar residues" evidence="7">
    <location>
        <begin position="495"/>
        <end position="513"/>
    </location>
</feature>
<dbReference type="GO" id="GO:0008017">
    <property type="term" value="F:microtubule binding"/>
    <property type="evidence" value="ECO:0007669"/>
    <property type="project" value="InterPro"/>
</dbReference>
<dbReference type="SMART" id="SM00248">
    <property type="entry name" value="ANK"/>
    <property type="match status" value="3"/>
</dbReference>
<feature type="region of interest" description="Disordered" evidence="7">
    <location>
        <begin position="462"/>
        <end position="655"/>
    </location>
</feature>
<dbReference type="InterPro" id="IPR036961">
    <property type="entry name" value="Kinesin_motor_dom_sf"/>
</dbReference>
<feature type="domain" description="Kinesin motor" evidence="8">
    <location>
        <begin position="46"/>
        <end position="420"/>
    </location>
</feature>
<keyword evidence="5" id="KW-0175">Coiled coil</keyword>
<dbReference type="InterPro" id="IPR036770">
    <property type="entry name" value="Ankyrin_rpt-contain_sf"/>
</dbReference>
<evidence type="ECO:0000256" key="1">
    <source>
        <dbReference type="ARBA" id="ARBA00004496"/>
    </source>
</evidence>
<evidence type="ECO:0000256" key="4">
    <source>
        <dbReference type="ARBA" id="ARBA00022840"/>
    </source>
</evidence>
<dbReference type="EMBL" id="BDIP01001166">
    <property type="protein sequence ID" value="GIQ83757.1"/>
    <property type="molecule type" value="Genomic_DNA"/>
</dbReference>
<dbReference type="GO" id="GO:0005524">
    <property type="term" value="F:ATP binding"/>
    <property type="evidence" value="ECO:0007669"/>
    <property type="project" value="UniProtKB-UniRule"/>
</dbReference>
<dbReference type="GO" id="GO:0005875">
    <property type="term" value="C:microtubule associated complex"/>
    <property type="evidence" value="ECO:0007669"/>
    <property type="project" value="TreeGrafter"/>
</dbReference>
<proteinExistence type="inferred from homology"/>
<keyword evidence="4 6" id="KW-0067">ATP-binding</keyword>
<feature type="compositionally biased region" description="Basic and acidic residues" evidence="7">
    <location>
        <begin position="626"/>
        <end position="637"/>
    </location>
</feature>
<dbReference type="GO" id="GO:0007052">
    <property type="term" value="P:mitotic spindle organization"/>
    <property type="evidence" value="ECO:0007669"/>
    <property type="project" value="TreeGrafter"/>
</dbReference>
<dbReference type="SUPFAM" id="SSF48403">
    <property type="entry name" value="Ankyrin repeat"/>
    <property type="match status" value="1"/>
</dbReference>
<feature type="compositionally biased region" description="Low complexity" evidence="7">
    <location>
        <begin position="1363"/>
        <end position="1386"/>
    </location>
</feature>
<organism evidence="9 10">
    <name type="scientific">Kipferlia bialata</name>
    <dbReference type="NCBI Taxonomy" id="797122"/>
    <lineage>
        <taxon>Eukaryota</taxon>
        <taxon>Metamonada</taxon>
        <taxon>Carpediemonas-like organisms</taxon>
        <taxon>Kipferlia</taxon>
    </lineage>
</organism>
<dbReference type="Pfam" id="PF00225">
    <property type="entry name" value="Kinesin"/>
    <property type="match status" value="1"/>
</dbReference>
<feature type="compositionally biased region" description="Polar residues" evidence="7">
    <location>
        <begin position="67"/>
        <end position="80"/>
    </location>
</feature>
<evidence type="ECO:0000313" key="9">
    <source>
        <dbReference type="EMBL" id="GIQ83757.1"/>
    </source>
</evidence>
<evidence type="ECO:0000256" key="3">
    <source>
        <dbReference type="ARBA" id="ARBA00022741"/>
    </source>
</evidence>
<keyword evidence="3 6" id="KW-0547">Nucleotide-binding</keyword>
<dbReference type="PROSITE" id="PS00411">
    <property type="entry name" value="KINESIN_MOTOR_1"/>
    <property type="match status" value="1"/>
</dbReference>
<feature type="compositionally biased region" description="Acidic residues" evidence="7">
    <location>
        <begin position="463"/>
        <end position="476"/>
    </location>
</feature>
<dbReference type="GO" id="GO:0051231">
    <property type="term" value="P:spindle elongation"/>
    <property type="evidence" value="ECO:0007669"/>
    <property type="project" value="TreeGrafter"/>
</dbReference>
<dbReference type="PANTHER" id="PTHR47969">
    <property type="entry name" value="CHROMOSOME-ASSOCIATED KINESIN KIF4A-RELATED"/>
    <property type="match status" value="1"/>
</dbReference>
<feature type="compositionally biased region" description="Basic and acidic residues" evidence="7">
    <location>
        <begin position="81"/>
        <end position="98"/>
    </location>
</feature>
<feature type="compositionally biased region" description="Gly residues" evidence="7">
    <location>
        <begin position="31"/>
        <end position="40"/>
    </location>
</feature>
<feature type="compositionally biased region" description="Acidic residues" evidence="7">
    <location>
        <begin position="566"/>
        <end position="576"/>
    </location>
</feature>
<comment type="similarity">
    <text evidence="6">Belongs to the TRAFAC class myosin-kinesin ATPase superfamily. Kinesin family.</text>
</comment>
<feature type="region of interest" description="Disordered" evidence="7">
    <location>
        <begin position="66"/>
        <end position="98"/>
    </location>
</feature>
<dbReference type="Gene3D" id="3.40.850.10">
    <property type="entry name" value="Kinesin motor domain"/>
    <property type="match status" value="1"/>
</dbReference>
<reference evidence="9 10" key="1">
    <citation type="journal article" date="2018" name="PLoS ONE">
        <title>The draft genome of Kipferlia bialata reveals reductive genome evolution in fornicate parasites.</title>
        <authorList>
            <person name="Tanifuji G."/>
            <person name="Takabayashi S."/>
            <person name="Kume K."/>
            <person name="Takagi M."/>
            <person name="Nakayama T."/>
            <person name="Kamikawa R."/>
            <person name="Inagaki Y."/>
            <person name="Hashimoto T."/>
        </authorList>
    </citation>
    <scope>NUCLEOTIDE SEQUENCE [LARGE SCALE GENOMIC DNA]</scope>
    <source>
        <strain evidence="9">NY0173</strain>
    </source>
</reference>
<dbReference type="GO" id="GO:0005737">
    <property type="term" value="C:cytoplasm"/>
    <property type="evidence" value="ECO:0007669"/>
    <property type="project" value="UniProtKB-SubCell"/>
</dbReference>
<evidence type="ECO:0000256" key="6">
    <source>
        <dbReference type="PROSITE-ProRule" id="PRU00283"/>
    </source>
</evidence>
<dbReference type="SUPFAM" id="SSF52540">
    <property type="entry name" value="P-loop containing nucleoside triphosphate hydrolases"/>
    <property type="match status" value="1"/>
</dbReference>
<protein>
    <submittedName>
        <fullName evidence="9">Kinesin-like protein</fullName>
    </submittedName>
</protein>
<dbReference type="PRINTS" id="PR00380">
    <property type="entry name" value="KINESINHEAVY"/>
</dbReference>
<dbReference type="PANTHER" id="PTHR47969:SF15">
    <property type="entry name" value="CHROMOSOME-ASSOCIATED KINESIN KIF4A-RELATED"/>
    <property type="match status" value="1"/>
</dbReference>
<dbReference type="Proteomes" id="UP000265618">
    <property type="component" value="Unassembled WGS sequence"/>
</dbReference>
<dbReference type="Gene3D" id="1.25.40.20">
    <property type="entry name" value="Ankyrin repeat-containing domain"/>
    <property type="match status" value="1"/>
</dbReference>
<evidence type="ECO:0000313" key="10">
    <source>
        <dbReference type="Proteomes" id="UP000265618"/>
    </source>
</evidence>
<keyword evidence="6" id="KW-0505">Motor protein</keyword>
<dbReference type="GO" id="GO:0007018">
    <property type="term" value="P:microtubule-based movement"/>
    <property type="evidence" value="ECO:0007669"/>
    <property type="project" value="InterPro"/>
</dbReference>
<comment type="caution">
    <text evidence="9">The sequence shown here is derived from an EMBL/GenBank/DDBJ whole genome shotgun (WGS) entry which is preliminary data.</text>
</comment>